<protein>
    <submittedName>
        <fullName evidence="1">IBA57 homolog, iron-sulfur cluster assembly</fullName>
    </submittedName>
</protein>
<evidence type="ECO:0000313" key="3">
    <source>
        <dbReference type="Proteomes" id="UP000000589"/>
    </source>
</evidence>
<dbReference type="AlphaFoldDB" id="J3JS81"/>
<organism evidence="1 3">
    <name type="scientific">Mus musculus</name>
    <name type="common">Mouse</name>
    <dbReference type="NCBI Taxonomy" id="10090"/>
    <lineage>
        <taxon>Eukaryota</taxon>
        <taxon>Metazoa</taxon>
        <taxon>Chordata</taxon>
        <taxon>Craniata</taxon>
        <taxon>Vertebrata</taxon>
        <taxon>Euteleostomi</taxon>
        <taxon>Mammalia</taxon>
        <taxon>Eutheria</taxon>
        <taxon>Euarchontoglires</taxon>
        <taxon>Glires</taxon>
        <taxon>Rodentia</taxon>
        <taxon>Myomorpha</taxon>
        <taxon>Muroidea</taxon>
        <taxon>Muridae</taxon>
        <taxon>Murinae</taxon>
        <taxon>Mus</taxon>
        <taxon>Mus</taxon>
    </lineage>
</organism>
<dbReference type="GeneTree" id="ENSGT00390000006465"/>
<evidence type="ECO:0000313" key="1">
    <source>
        <dbReference type="Ensembl" id="ENSMUSP00000065882.3"/>
    </source>
</evidence>
<proteinExistence type="predicted"/>
<dbReference type="MGI" id="MGI:3041174">
    <property type="gene designation" value="Iba57"/>
</dbReference>
<dbReference type="AGR" id="MGI:3041174"/>
<name>J3JS81_MOUSE</name>
<dbReference type="HOGENOM" id="CLU_1554766_0_0_1"/>
<evidence type="ECO:0000313" key="2">
    <source>
        <dbReference type="MGI" id="MGI:3041174"/>
    </source>
</evidence>
<reference evidence="1" key="4">
    <citation type="submission" date="2025-09" db="UniProtKB">
        <authorList>
            <consortium name="Ensembl"/>
        </authorList>
    </citation>
    <scope>IDENTIFICATION</scope>
    <source>
        <strain evidence="1">C57BL/6J</strain>
    </source>
</reference>
<reference evidence="1 3" key="2">
    <citation type="journal article" date="2011" name="PLoS Biol.">
        <title>Modernizing reference genome assemblies.</title>
        <authorList>
            <person name="Church D.M."/>
            <person name="Schneider V.A."/>
            <person name="Graves T."/>
            <person name="Auger K."/>
            <person name="Cunningham F."/>
            <person name="Bouk N."/>
            <person name="Chen H.C."/>
            <person name="Agarwala R."/>
            <person name="McLaren W.M."/>
            <person name="Ritchie G.R."/>
            <person name="Albracht D."/>
            <person name="Kremitzki M."/>
            <person name="Rock S."/>
            <person name="Kotkiewicz H."/>
            <person name="Kremitzki C."/>
            <person name="Wollam A."/>
            <person name="Trani L."/>
            <person name="Fulton L."/>
            <person name="Fulton R."/>
            <person name="Matthews L."/>
            <person name="Whitehead S."/>
            <person name="Chow W."/>
            <person name="Torrance J."/>
            <person name="Dunn M."/>
            <person name="Harden G."/>
            <person name="Threadgold G."/>
            <person name="Wood J."/>
            <person name="Collins J."/>
            <person name="Heath P."/>
            <person name="Griffiths G."/>
            <person name="Pelan S."/>
            <person name="Grafham D."/>
            <person name="Eichler E.E."/>
            <person name="Weinstock G."/>
            <person name="Mardis E.R."/>
            <person name="Wilson R.K."/>
            <person name="Howe K."/>
            <person name="Flicek P."/>
            <person name="Hubbard T."/>
        </authorList>
    </citation>
    <scope>NUCLEOTIDE SEQUENCE [LARGE SCALE GENOMIC DNA]</scope>
    <source>
        <strain evidence="1 3">C57BL/6J</strain>
    </source>
</reference>
<accession>J3JS81</accession>
<reference evidence="1" key="3">
    <citation type="submission" date="2025-08" db="UniProtKB">
        <authorList>
            <consortium name="Ensembl"/>
        </authorList>
    </citation>
    <scope>IDENTIFICATION</scope>
    <source>
        <strain evidence="1">C57BL/6J</strain>
    </source>
</reference>
<dbReference type="Bgee" id="ENSMUSG00000049287">
    <property type="expression patterns" value="Expressed in right kidney and 98 other cell types or tissues"/>
</dbReference>
<dbReference type="ExpressionAtlas" id="J3JS81">
    <property type="expression patterns" value="baseline and differential"/>
</dbReference>
<dbReference type="VEuPathDB" id="HostDB:ENSMUSG00000049287"/>
<reference evidence="1 3" key="1">
    <citation type="journal article" date="2009" name="PLoS Biol.">
        <title>Lineage-specific biology revealed by a finished genome assembly of the mouse.</title>
        <authorList>
            <consortium name="Mouse Genome Sequencing Consortium"/>
            <person name="Church D.M."/>
            <person name="Goodstadt L."/>
            <person name="Hillier L.W."/>
            <person name="Zody M.C."/>
            <person name="Goldstein S."/>
            <person name="She X."/>
            <person name="Bult C.J."/>
            <person name="Agarwala R."/>
            <person name="Cherry J.L."/>
            <person name="DiCuccio M."/>
            <person name="Hlavina W."/>
            <person name="Kapustin Y."/>
            <person name="Meric P."/>
            <person name="Maglott D."/>
            <person name="Birtle Z."/>
            <person name="Marques A.C."/>
            <person name="Graves T."/>
            <person name="Zhou S."/>
            <person name="Teague B."/>
            <person name="Potamousis K."/>
            <person name="Churas C."/>
            <person name="Place M."/>
            <person name="Herschleb J."/>
            <person name="Runnheim R."/>
            <person name="Forrest D."/>
            <person name="Amos-Landgraf J."/>
            <person name="Schwartz D.C."/>
            <person name="Cheng Z."/>
            <person name="Lindblad-Toh K."/>
            <person name="Eichler E.E."/>
            <person name="Ponting C.P."/>
        </authorList>
    </citation>
    <scope>NUCLEOTIDE SEQUENCE [LARGE SCALE GENOMIC DNA]</scope>
    <source>
        <strain evidence="1 3">C57BL/6J</strain>
    </source>
</reference>
<dbReference type="Proteomes" id="UP000000589">
    <property type="component" value="Chromosome 11"/>
</dbReference>
<dbReference type="Ensembl" id="ENSMUST00000069631.3">
    <property type="protein sequence ID" value="ENSMUSP00000065882.3"/>
    <property type="gene ID" value="ENSMUSG00000049287.6"/>
</dbReference>
<keyword evidence="3" id="KW-1185">Reference proteome</keyword>
<dbReference type="Antibodypedia" id="52265">
    <property type="antibodies" value="74 antibodies from 13 providers"/>
</dbReference>
<sequence>MSHGRHPGCASYLHRALCLGPQPVKSEASGVIFKMGASALSLPPHFLERFRWLLLNCSAVASAVRQLAGLPSLQLWLVNCSAAAATTAVPPPLLTSAVSAASFCYQPSPHYRKQEKKMERSLFSGLLLPHWGKAQESLPTTSLSEPSQPVCIAPERMFGPITDLPIGNLRND</sequence>
<gene>
    <name evidence="1 2" type="primary">Iba57</name>
</gene>